<keyword evidence="4 6" id="KW-0732">Signal</keyword>
<dbReference type="PANTHER" id="PTHR33191:SF58">
    <property type="entry name" value="RIPENING-RELATED PROTEIN 1"/>
    <property type="match status" value="1"/>
</dbReference>
<dbReference type="AlphaFoldDB" id="A0A396H0N8"/>
<reference evidence="8" key="1">
    <citation type="journal article" date="2018" name="Nat. Plants">
        <title>Whole-genome landscape of Medicago truncatula symbiotic genes.</title>
        <authorList>
            <person name="Pecrix Y."/>
            <person name="Staton S.E."/>
            <person name="Sallet E."/>
            <person name="Lelandais-Briere C."/>
            <person name="Moreau S."/>
            <person name="Carrere S."/>
            <person name="Blein T."/>
            <person name="Jardinaud M.F."/>
            <person name="Latrasse D."/>
            <person name="Zouine M."/>
            <person name="Zahm M."/>
            <person name="Kreplak J."/>
            <person name="Mayjonade B."/>
            <person name="Satge C."/>
            <person name="Perez M."/>
            <person name="Cauet S."/>
            <person name="Marande W."/>
            <person name="Chantry-Darmon C."/>
            <person name="Lopez-Roques C."/>
            <person name="Bouchez O."/>
            <person name="Berard A."/>
            <person name="Debelle F."/>
            <person name="Munos S."/>
            <person name="Bendahmane A."/>
            <person name="Berges H."/>
            <person name="Niebel A."/>
            <person name="Buitink J."/>
            <person name="Frugier F."/>
            <person name="Benhamed M."/>
            <person name="Crespi M."/>
            <person name="Gouzy J."/>
            <person name="Gamas P."/>
        </authorList>
    </citation>
    <scope>NUCLEOTIDE SEQUENCE [LARGE SCALE GENOMIC DNA]</scope>
    <source>
        <strain evidence="8">cv. Jemalong A17</strain>
    </source>
</reference>
<comment type="subcellular location">
    <subcellularLocation>
        <location evidence="1">Secreted</location>
    </subcellularLocation>
</comment>
<keyword evidence="3" id="KW-0964">Secreted</keyword>
<gene>
    <name evidence="7" type="ORF">MtrunA17_Chr7g0247331</name>
</gene>
<dbReference type="CDD" id="cd22270">
    <property type="entry name" value="DPBB_kiwellin-like"/>
    <property type="match status" value="2"/>
</dbReference>
<comment type="similarity">
    <text evidence="2">Belongs to the kiwellin family.</text>
</comment>
<keyword evidence="5" id="KW-0812">Transmembrane</keyword>
<evidence type="ECO:0000256" key="4">
    <source>
        <dbReference type="ARBA" id="ARBA00022729"/>
    </source>
</evidence>
<evidence type="ECO:0000256" key="2">
    <source>
        <dbReference type="ARBA" id="ARBA00005592"/>
    </source>
</evidence>
<evidence type="ECO:0000256" key="5">
    <source>
        <dbReference type="SAM" id="Phobius"/>
    </source>
</evidence>
<evidence type="ECO:0000256" key="3">
    <source>
        <dbReference type="ARBA" id="ARBA00022525"/>
    </source>
</evidence>
<dbReference type="Gramene" id="rna41454">
    <property type="protein sequence ID" value="RHN46919.1"/>
    <property type="gene ID" value="gene41454"/>
</dbReference>
<dbReference type="Pfam" id="PF24300">
    <property type="entry name" value="KWL1"/>
    <property type="match status" value="2"/>
</dbReference>
<comment type="caution">
    <text evidence="7">The sequence shown here is derived from an EMBL/GenBank/DDBJ whole genome shotgun (WGS) entry which is preliminary data.</text>
</comment>
<evidence type="ECO:0000313" key="7">
    <source>
        <dbReference type="EMBL" id="RHN46919.1"/>
    </source>
</evidence>
<dbReference type="Gene3D" id="2.40.40.10">
    <property type="entry name" value="RlpA-like domain"/>
    <property type="match status" value="2"/>
</dbReference>
<feature type="transmembrane region" description="Helical" evidence="5">
    <location>
        <begin position="197"/>
        <end position="216"/>
    </location>
</feature>
<keyword evidence="5" id="KW-1133">Transmembrane helix</keyword>
<feature type="chain" id="PRO_5017417597" evidence="6">
    <location>
        <begin position="27"/>
        <end position="378"/>
    </location>
</feature>
<evidence type="ECO:0000256" key="1">
    <source>
        <dbReference type="ARBA" id="ARBA00004613"/>
    </source>
</evidence>
<dbReference type="SUPFAM" id="SSF50685">
    <property type="entry name" value="Barwin-like endoglucanases"/>
    <property type="match status" value="2"/>
</dbReference>
<dbReference type="EMBL" id="PSQE01000007">
    <property type="protein sequence ID" value="RHN46919.1"/>
    <property type="molecule type" value="Genomic_DNA"/>
</dbReference>
<evidence type="ECO:0000256" key="6">
    <source>
        <dbReference type="SAM" id="SignalP"/>
    </source>
</evidence>
<proteinExistence type="inferred from homology"/>
<organism evidence="7 8">
    <name type="scientific">Medicago truncatula</name>
    <name type="common">Barrel medic</name>
    <name type="synonym">Medicago tribuloides</name>
    <dbReference type="NCBI Taxonomy" id="3880"/>
    <lineage>
        <taxon>Eukaryota</taxon>
        <taxon>Viridiplantae</taxon>
        <taxon>Streptophyta</taxon>
        <taxon>Embryophyta</taxon>
        <taxon>Tracheophyta</taxon>
        <taxon>Spermatophyta</taxon>
        <taxon>Magnoliopsida</taxon>
        <taxon>eudicotyledons</taxon>
        <taxon>Gunneridae</taxon>
        <taxon>Pentapetalae</taxon>
        <taxon>rosids</taxon>
        <taxon>fabids</taxon>
        <taxon>Fabales</taxon>
        <taxon>Fabaceae</taxon>
        <taxon>Papilionoideae</taxon>
        <taxon>50 kb inversion clade</taxon>
        <taxon>NPAAA clade</taxon>
        <taxon>Hologalegina</taxon>
        <taxon>IRL clade</taxon>
        <taxon>Trifolieae</taxon>
        <taxon>Medicago</taxon>
    </lineage>
</organism>
<name>A0A396H0N8_MEDTR</name>
<feature type="signal peptide" evidence="6">
    <location>
        <begin position="1"/>
        <end position="26"/>
    </location>
</feature>
<protein>
    <submittedName>
        <fullName evidence="7">Putative rlpA-like protein, double-psi beta-barrel</fullName>
    </submittedName>
</protein>
<dbReference type="InterPro" id="IPR036908">
    <property type="entry name" value="RlpA-like_sf"/>
</dbReference>
<sequence>MKSFCPKFSFLLLITLILTSFLYSEAQKCRPNGRIRGKKAPSGQCNKENDSDCCVQGKMYTTYECSPSVSTHTKAYLTLNSFQKGGDGGGPSACDNQYHSDDTPVVALSTGWFNDKSRCLNKITISANGRSVVATVVDECDSTMGCDEEHDYQPPCPNNIVDASKAVWKALGVPQDQWGGLDITCFIDKMKRFCPKASFILLVITLILTSFVYSEAQNCRPSGRIRGKKAPPGQCNQENDSDCCVQGKMYTTYVCSPSVSTHTKAYLTLNSFEKGGDGGGPSECDKQYHSDDTPVVALSTGWFNRKSRCLNNITISANGKSVVAMVVDECDSRKGCDEQHDYQPPCPNNIVDASKAVWKALNVPKEQWGGLDITWSDA</sequence>
<dbReference type="GO" id="GO:0005576">
    <property type="term" value="C:extracellular region"/>
    <property type="evidence" value="ECO:0007669"/>
    <property type="project" value="UniProtKB-SubCell"/>
</dbReference>
<dbReference type="PANTHER" id="PTHR33191">
    <property type="entry name" value="RIPENING-RELATED PROTEIN 2-RELATED"/>
    <property type="match status" value="1"/>
</dbReference>
<keyword evidence="5" id="KW-0472">Membrane</keyword>
<evidence type="ECO:0000313" key="8">
    <source>
        <dbReference type="Proteomes" id="UP000265566"/>
    </source>
</evidence>
<dbReference type="InterPro" id="IPR039271">
    <property type="entry name" value="Kiwellin-like"/>
</dbReference>
<accession>A0A396H0N8</accession>
<dbReference type="Proteomes" id="UP000265566">
    <property type="component" value="Chromosome 7"/>
</dbReference>